<dbReference type="InParanoid" id="A0A0C3J7P2"/>
<sequence>MSRPLTPPPSSPQTHQYEYRKGSPSQVPLSPPQSLSTEEVQMPLRLRNKSYPGDNLSVSIPPAAHNLSARVKHSRAKFTPYSKPSAIELRFAEKSLGRQSVSDITLEDARVGRTLFVHGLMGLSERAFQKALAMKEADRESRDFLLAMQEEEETQFLWSTKDLQFFKDIMEHCSVSQLEEEEEYHIGAYGRDLMLLALEDERLNQMEEVTGKLEDNKVLDSKDNLMAFLSTSVNVDESDRCE</sequence>
<dbReference type="OrthoDB" id="2649605at2759"/>
<evidence type="ECO:0000313" key="2">
    <source>
        <dbReference type="EMBL" id="KIN93701.1"/>
    </source>
</evidence>
<dbReference type="HOGENOM" id="CLU_073155_0_0_1"/>
<gene>
    <name evidence="2" type="ORF">M404DRAFT_35828</name>
</gene>
<dbReference type="AlphaFoldDB" id="A0A0C3J7P2"/>
<feature type="region of interest" description="Disordered" evidence="1">
    <location>
        <begin position="1"/>
        <end position="40"/>
    </location>
</feature>
<reference evidence="2 3" key="1">
    <citation type="submission" date="2014-04" db="EMBL/GenBank/DDBJ databases">
        <authorList>
            <consortium name="DOE Joint Genome Institute"/>
            <person name="Kuo A."/>
            <person name="Kohler A."/>
            <person name="Costa M.D."/>
            <person name="Nagy L.G."/>
            <person name="Floudas D."/>
            <person name="Copeland A."/>
            <person name="Barry K.W."/>
            <person name="Cichocki N."/>
            <person name="Veneault-Fourrey C."/>
            <person name="LaButti K."/>
            <person name="Lindquist E.A."/>
            <person name="Lipzen A."/>
            <person name="Lundell T."/>
            <person name="Morin E."/>
            <person name="Murat C."/>
            <person name="Sun H."/>
            <person name="Tunlid A."/>
            <person name="Henrissat B."/>
            <person name="Grigoriev I.V."/>
            <person name="Hibbett D.S."/>
            <person name="Martin F."/>
            <person name="Nordberg H.P."/>
            <person name="Cantor M.N."/>
            <person name="Hua S.X."/>
        </authorList>
    </citation>
    <scope>NUCLEOTIDE SEQUENCE [LARGE SCALE GENOMIC DNA]</scope>
    <source>
        <strain evidence="2 3">Marx 270</strain>
    </source>
</reference>
<keyword evidence="3" id="KW-1185">Reference proteome</keyword>
<name>A0A0C3J7P2_PISTI</name>
<dbReference type="Proteomes" id="UP000054217">
    <property type="component" value="Unassembled WGS sequence"/>
</dbReference>
<evidence type="ECO:0000256" key="1">
    <source>
        <dbReference type="SAM" id="MobiDB-lite"/>
    </source>
</evidence>
<organism evidence="2 3">
    <name type="scientific">Pisolithus tinctorius Marx 270</name>
    <dbReference type="NCBI Taxonomy" id="870435"/>
    <lineage>
        <taxon>Eukaryota</taxon>
        <taxon>Fungi</taxon>
        <taxon>Dikarya</taxon>
        <taxon>Basidiomycota</taxon>
        <taxon>Agaricomycotina</taxon>
        <taxon>Agaricomycetes</taxon>
        <taxon>Agaricomycetidae</taxon>
        <taxon>Boletales</taxon>
        <taxon>Sclerodermatineae</taxon>
        <taxon>Pisolithaceae</taxon>
        <taxon>Pisolithus</taxon>
    </lineage>
</organism>
<feature type="compositionally biased region" description="Pro residues" evidence="1">
    <location>
        <begin position="1"/>
        <end position="11"/>
    </location>
</feature>
<reference evidence="3" key="2">
    <citation type="submission" date="2015-01" db="EMBL/GenBank/DDBJ databases">
        <title>Evolutionary Origins and Diversification of the Mycorrhizal Mutualists.</title>
        <authorList>
            <consortium name="DOE Joint Genome Institute"/>
            <consortium name="Mycorrhizal Genomics Consortium"/>
            <person name="Kohler A."/>
            <person name="Kuo A."/>
            <person name="Nagy L.G."/>
            <person name="Floudas D."/>
            <person name="Copeland A."/>
            <person name="Barry K.W."/>
            <person name="Cichocki N."/>
            <person name="Veneault-Fourrey C."/>
            <person name="LaButti K."/>
            <person name="Lindquist E.A."/>
            <person name="Lipzen A."/>
            <person name="Lundell T."/>
            <person name="Morin E."/>
            <person name="Murat C."/>
            <person name="Riley R."/>
            <person name="Ohm R."/>
            <person name="Sun H."/>
            <person name="Tunlid A."/>
            <person name="Henrissat B."/>
            <person name="Grigoriev I.V."/>
            <person name="Hibbett D.S."/>
            <person name="Martin F."/>
        </authorList>
    </citation>
    <scope>NUCLEOTIDE SEQUENCE [LARGE SCALE GENOMIC DNA]</scope>
    <source>
        <strain evidence="3">Marx 270</strain>
    </source>
</reference>
<feature type="compositionally biased region" description="Low complexity" evidence="1">
    <location>
        <begin position="23"/>
        <end position="36"/>
    </location>
</feature>
<proteinExistence type="predicted"/>
<protein>
    <submittedName>
        <fullName evidence="2">Uncharacterized protein</fullName>
    </submittedName>
</protein>
<dbReference type="EMBL" id="KN832142">
    <property type="protein sequence ID" value="KIN93701.1"/>
    <property type="molecule type" value="Genomic_DNA"/>
</dbReference>
<accession>A0A0C3J7P2</accession>
<evidence type="ECO:0000313" key="3">
    <source>
        <dbReference type="Proteomes" id="UP000054217"/>
    </source>
</evidence>